<evidence type="ECO:0000259" key="4">
    <source>
        <dbReference type="Pfam" id="PF00327"/>
    </source>
</evidence>
<evidence type="ECO:0000313" key="5">
    <source>
        <dbReference type="EMBL" id="SVB47871.1"/>
    </source>
</evidence>
<dbReference type="AlphaFoldDB" id="A0A382ED03"/>
<dbReference type="Pfam" id="PF00327">
    <property type="entry name" value="Ribosomal_L30"/>
    <property type="match status" value="1"/>
</dbReference>
<sequence length="56" mass="6368">MRITQIKSRIGFKPKAKATLDALGLRKIHQSVEHVETPAIRGMINKIPYLIKVEEV</sequence>
<keyword evidence="2" id="KW-0689">Ribosomal protein</keyword>
<accession>A0A382ED03</accession>
<dbReference type="InterPro" id="IPR018038">
    <property type="entry name" value="Ribosomal_uL30_CS"/>
</dbReference>
<dbReference type="InterPro" id="IPR016082">
    <property type="entry name" value="Ribosomal_uL30_ferredoxin-like"/>
</dbReference>
<dbReference type="GO" id="GO:0022625">
    <property type="term" value="C:cytosolic large ribosomal subunit"/>
    <property type="evidence" value="ECO:0007669"/>
    <property type="project" value="TreeGrafter"/>
</dbReference>
<dbReference type="PANTHER" id="PTHR15892">
    <property type="entry name" value="MITOCHONDRIAL RIBOSOMAL PROTEIN L30"/>
    <property type="match status" value="1"/>
</dbReference>
<feature type="domain" description="Large ribosomal subunit protein uL30-like ferredoxin-like fold" evidence="4">
    <location>
        <begin position="2"/>
        <end position="51"/>
    </location>
</feature>
<dbReference type="PANTHER" id="PTHR15892:SF2">
    <property type="entry name" value="LARGE RIBOSOMAL SUBUNIT PROTEIN UL30M"/>
    <property type="match status" value="1"/>
</dbReference>
<name>A0A382ED03_9ZZZZ</name>
<reference evidence="5" key="1">
    <citation type="submission" date="2018-05" db="EMBL/GenBank/DDBJ databases">
        <authorList>
            <person name="Lanie J.A."/>
            <person name="Ng W.-L."/>
            <person name="Kazmierczak K.M."/>
            <person name="Andrzejewski T.M."/>
            <person name="Davidsen T.M."/>
            <person name="Wayne K.J."/>
            <person name="Tettelin H."/>
            <person name="Glass J.I."/>
            <person name="Rusch D."/>
            <person name="Podicherti R."/>
            <person name="Tsui H.-C.T."/>
            <person name="Winkler M.E."/>
        </authorList>
    </citation>
    <scope>NUCLEOTIDE SEQUENCE</scope>
</reference>
<dbReference type="InterPro" id="IPR036919">
    <property type="entry name" value="Ribo_uL30_ferredoxin-like_sf"/>
</dbReference>
<gene>
    <name evidence="5" type="ORF">METZ01_LOCUS200725</name>
</gene>
<keyword evidence="3" id="KW-0687">Ribonucleoprotein</keyword>
<dbReference type="FunFam" id="3.30.1390.20:FF:000001">
    <property type="entry name" value="50S ribosomal protein L30"/>
    <property type="match status" value="1"/>
</dbReference>
<protein>
    <recommendedName>
        <fullName evidence="4">Large ribosomal subunit protein uL30-like ferredoxin-like fold domain-containing protein</fullName>
    </recommendedName>
</protein>
<dbReference type="HAMAP" id="MF_01371_B">
    <property type="entry name" value="Ribosomal_uL30_B"/>
    <property type="match status" value="1"/>
</dbReference>
<comment type="similarity">
    <text evidence="1">Belongs to the universal ribosomal protein uL30 family.</text>
</comment>
<dbReference type="EMBL" id="UINC01043606">
    <property type="protein sequence ID" value="SVB47871.1"/>
    <property type="molecule type" value="Genomic_DNA"/>
</dbReference>
<dbReference type="Gene3D" id="3.30.1390.20">
    <property type="entry name" value="Ribosomal protein L30, ferredoxin-like fold domain"/>
    <property type="match status" value="1"/>
</dbReference>
<dbReference type="PROSITE" id="PS00634">
    <property type="entry name" value="RIBOSOMAL_L30"/>
    <property type="match status" value="1"/>
</dbReference>
<dbReference type="SUPFAM" id="SSF55129">
    <property type="entry name" value="Ribosomal protein L30p/L7e"/>
    <property type="match status" value="1"/>
</dbReference>
<dbReference type="InterPro" id="IPR005996">
    <property type="entry name" value="Ribosomal_uL30_bac-type"/>
</dbReference>
<organism evidence="5">
    <name type="scientific">marine metagenome</name>
    <dbReference type="NCBI Taxonomy" id="408172"/>
    <lineage>
        <taxon>unclassified sequences</taxon>
        <taxon>metagenomes</taxon>
        <taxon>ecological metagenomes</taxon>
    </lineage>
</organism>
<dbReference type="CDD" id="cd01658">
    <property type="entry name" value="Ribosomal_L30"/>
    <property type="match status" value="1"/>
</dbReference>
<dbReference type="GO" id="GO:0006412">
    <property type="term" value="P:translation"/>
    <property type="evidence" value="ECO:0007669"/>
    <property type="project" value="InterPro"/>
</dbReference>
<dbReference type="GO" id="GO:0003735">
    <property type="term" value="F:structural constituent of ribosome"/>
    <property type="evidence" value="ECO:0007669"/>
    <property type="project" value="InterPro"/>
</dbReference>
<dbReference type="PIRSF" id="PIRSF002211">
    <property type="entry name" value="Ribosomal_L30_bac-type"/>
    <property type="match status" value="1"/>
</dbReference>
<dbReference type="NCBIfam" id="TIGR01308">
    <property type="entry name" value="rpmD_bact"/>
    <property type="match status" value="1"/>
</dbReference>
<proteinExistence type="inferred from homology"/>
<evidence type="ECO:0000256" key="2">
    <source>
        <dbReference type="ARBA" id="ARBA00022980"/>
    </source>
</evidence>
<evidence type="ECO:0000256" key="3">
    <source>
        <dbReference type="ARBA" id="ARBA00023274"/>
    </source>
</evidence>
<evidence type="ECO:0000256" key="1">
    <source>
        <dbReference type="ARBA" id="ARBA00007594"/>
    </source>
</evidence>